<keyword evidence="7" id="KW-0411">Iron-sulfur</keyword>
<dbReference type="RefSeq" id="WP_309395040.1">
    <property type="nucleotide sequence ID" value="NZ_JADBEO010000096.1"/>
</dbReference>
<dbReference type="SFLD" id="SFLDG01082">
    <property type="entry name" value="B12-binding_domain_containing"/>
    <property type="match status" value="1"/>
</dbReference>
<accession>A0ABU1DLJ0</accession>
<dbReference type="Gene3D" id="3.40.50.12160">
    <property type="entry name" value="Methylthiotransferase, N-terminal domain"/>
    <property type="match status" value="1"/>
</dbReference>
<dbReference type="NCBIfam" id="TIGR00089">
    <property type="entry name" value="MiaB/RimO family radical SAM methylthiotransferase"/>
    <property type="match status" value="1"/>
</dbReference>
<dbReference type="PROSITE" id="PS51449">
    <property type="entry name" value="MTTASE_N"/>
    <property type="match status" value="1"/>
</dbReference>
<dbReference type="Gene3D" id="3.80.30.20">
    <property type="entry name" value="tm_1862 like domain"/>
    <property type="match status" value="1"/>
</dbReference>
<dbReference type="InterPro" id="IPR013848">
    <property type="entry name" value="Methylthiotransferase_N"/>
</dbReference>
<dbReference type="InterPro" id="IPR038135">
    <property type="entry name" value="Methylthiotransferase_N_sf"/>
</dbReference>
<evidence type="ECO:0000256" key="6">
    <source>
        <dbReference type="ARBA" id="ARBA00023004"/>
    </source>
</evidence>
<dbReference type="NCBIfam" id="TIGR01579">
    <property type="entry name" value="MiaB-like-C"/>
    <property type="match status" value="1"/>
</dbReference>
<dbReference type="InterPro" id="IPR006638">
    <property type="entry name" value="Elp3/MiaA/NifB-like_rSAM"/>
</dbReference>
<dbReference type="InterPro" id="IPR058240">
    <property type="entry name" value="rSAM_sf"/>
</dbReference>
<organism evidence="10 11">
    <name type="scientific">Chelatococcus sambhunathii</name>
    <dbReference type="NCBI Taxonomy" id="363953"/>
    <lineage>
        <taxon>Bacteria</taxon>
        <taxon>Pseudomonadati</taxon>
        <taxon>Pseudomonadota</taxon>
        <taxon>Alphaproteobacteria</taxon>
        <taxon>Hyphomicrobiales</taxon>
        <taxon>Chelatococcaceae</taxon>
        <taxon>Chelatococcus</taxon>
    </lineage>
</organism>
<evidence type="ECO:0000259" key="9">
    <source>
        <dbReference type="PROSITE" id="PS51918"/>
    </source>
</evidence>
<name>A0ABU1DLJ0_9HYPH</name>
<evidence type="ECO:0000256" key="5">
    <source>
        <dbReference type="ARBA" id="ARBA00022723"/>
    </source>
</evidence>
<dbReference type="PROSITE" id="PS51918">
    <property type="entry name" value="RADICAL_SAM"/>
    <property type="match status" value="1"/>
</dbReference>
<sequence length="411" mass="44358">MSVDVVTFGCRLNALDGETVRALAHAGGAREMTIVNSCAVTAEATRQARAAVRRARRERPGAEIVVTGCAAQIEPERFAAMPEVSRVVGAAAKARPESWGAGPHARVEVDDALDARSVAPPPREARVLLPRAFVQVQTGCDHRCTFCVIPFGRGAARSTPAEIVVAEVRRVVERGAAEAVLTGVDITSWGDDLPGRSKLGALVRRILREVPGLKRLRLSSLDAVEIDDELMRALAEEERLAPHLHLSLQSGDDMILKRMKRRHSRADALRLVEAVRRARPDAAFGCDVIAGFPTETDAMFENSRRLLGEAGIAYAHVFPYSPRPGTPAARMPQLPGDVIRSRAAALRETSHDLLRRHLDARIGRPITVLSEGRGVARAADFTTVRLAEDTPKGAFVEAVPTAHDGRALIAA</sequence>
<evidence type="ECO:0000256" key="4">
    <source>
        <dbReference type="ARBA" id="ARBA00022691"/>
    </source>
</evidence>
<dbReference type="Pfam" id="PF00919">
    <property type="entry name" value="UPF0004"/>
    <property type="match status" value="1"/>
</dbReference>
<dbReference type="InterPro" id="IPR007197">
    <property type="entry name" value="rSAM"/>
</dbReference>
<protein>
    <submittedName>
        <fullName evidence="10">tRNA (N(6)-L-threonylcarbamoyladenosine(37)-C(2))-methylthiotransferase MtaB</fullName>
    </submittedName>
</protein>
<keyword evidence="11" id="KW-1185">Reference proteome</keyword>
<dbReference type="SUPFAM" id="SSF102114">
    <property type="entry name" value="Radical SAM enzymes"/>
    <property type="match status" value="1"/>
</dbReference>
<keyword evidence="6" id="KW-0408">Iron</keyword>
<keyword evidence="2" id="KW-0004">4Fe-4S</keyword>
<gene>
    <name evidence="10" type="primary">mtaB</name>
    <name evidence="10" type="ORF">IHQ68_19965</name>
</gene>
<comment type="cofactor">
    <cofactor evidence="1">
        <name>[4Fe-4S] cluster</name>
        <dbReference type="ChEBI" id="CHEBI:49883"/>
    </cofactor>
</comment>
<dbReference type="InterPro" id="IPR023404">
    <property type="entry name" value="rSAM_horseshoe"/>
</dbReference>
<dbReference type="InterPro" id="IPR020612">
    <property type="entry name" value="Methylthiotransferase_CS"/>
</dbReference>
<dbReference type="Pfam" id="PF04055">
    <property type="entry name" value="Radical_SAM"/>
    <property type="match status" value="1"/>
</dbReference>
<keyword evidence="4" id="KW-0949">S-adenosyl-L-methionine</keyword>
<dbReference type="InterPro" id="IPR006467">
    <property type="entry name" value="MiaB-like_bact"/>
</dbReference>
<evidence type="ECO:0000256" key="1">
    <source>
        <dbReference type="ARBA" id="ARBA00001966"/>
    </source>
</evidence>
<comment type="caution">
    <text evidence="10">The sequence shown here is derived from an EMBL/GenBank/DDBJ whole genome shotgun (WGS) entry which is preliminary data.</text>
</comment>
<feature type="domain" description="Radical SAM core" evidence="9">
    <location>
        <begin position="126"/>
        <end position="356"/>
    </location>
</feature>
<dbReference type="PROSITE" id="PS01278">
    <property type="entry name" value="MTTASE_RADICAL"/>
    <property type="match status" value="1"/>
</dbReference>
<feature type="domain" description="MTTase N-terminal" evidence="8">
    <location>
        <begin position="1"/>
        <end position="104"/>
    </location>
</feature>
<proteinExistence type="predicted"/>
<keyword evidence="3" id="KW-0808">Transferase</keyword>
<dbReference type="SFLD" id="SFLDS00029">
    <property type="entry name" value="Radical_SAM"/>
    <property type="match status" value="1"/>
</dbReference>
<evidence type="ECO:0000256" key="2">
    <source>
        <dbReference type="ARBA" id="ARBA00022485"/>
    </source>
</evidence>
<evidence type="ECO:0000259" key="8">
    <source>
        <dbReference type="PROSITE" id="PS51449"/>
    </source>
</evidence>
<dbReference type="InterPro" id="IPR005839">
    <property type="entry name" value="Methylthiotransferase"/>
</dbReference>
<reference evidence="10" key="1">
    <citation type="submission" date="2020-10" db="EMBL/GenBank/DDBJ databases">
        <authorList>
            <person name="Abbas A."/>
            <person name="Razzaq R."/>
            <person name="Waqas M."/>
            <person name="Abbas N."/>
            <person name="Nielsen T.K."/>
            <person name="Hansen L.H."/>
            <person name="Hussain S."/>
            <person name="Shahid M."/>
        </authorList>
    </citation>
    <scope>NUCLEOTIDE SEQUENCE</scope>
    <source>
        <strain evidence="10">S14</strain>
    </source>
</reference>
<evidence type="ECO:0000313" key="10">
    <source>
        <dbReference type="EMBL" id="MDR4308905.1"/>
    </source>
</evidence>
<evidence type="ECO:0000313" key="11">
    <source>
        <dbReference type="Proteomes" id="UP001181622"/>
    </source>
</evidence>
<dbReference type="CDD" id="cd01335">
    <property type="entry name" value="Radical_SAM"/>
    <property type="match status" value="1"/>
</dbReference>
<keyword evidence="5" id="KW-0479">Metal-binding</keyword>
<dbReference type="PANTHER" id="PTHR11918:SF45">
    <property type="entry name" value="THREONYLCARBAMOYLADENOSINE TRNA METHYLTHIOTRANSFERASE"/>
    <property type="match status" value="1"/>
</dbReference>
<dbReference type="PANTHER" id="PTHR11918">
    <property type="entry name" value="RADICAL SAM PROTEINS"/>
    <property type="match status" value="1"/>
</dbReference>
<dbReference type="Proteomes" id="UP001181622">
    <property type="component" value="Unassembled WGS sequence"/>
</dbReference>
<evidence type="ECO:0000256" key="3">
    <source>
        <dbReference type="ARBA" id="ARBA00022679"/>
    </source>
</evidence>
<evidence type="ECO:0000256" key="7">
    <source>
        <dbReference type="ARBA" id="ARBA00023014"/>
    </source>
</evidence>
<dbReference type="SMART" id="SM00729">
    <property type="entry name" value="Elp3"/>
    <property type="match status" value="1"/>
</dbReference>
<dbReference type="EMBL" id="JADBEO010000096">
    <property type="protein sequence ID" value="MDR4308905.1"/>
    <property type="molecule type" value="Genomic_DNA"/>
</dbReference>